<dbReference type="RefSeq" id="XP_047765454.1">
    <property type="nucleotide sequence ID" value="XM_047910612.1"/>
</dbReference>
<feature type="compositionally biased region" description="Basic and acidic residues" evidence="1">
    <location>
        <begin position="224"/>
        <end position="234"/>
    </location>
</feature>
<feature type="region of interest" description="Disordered" evidence="1">
    <location>
        <begin position="295"/>
        <end position="332"/>
    </location>
</feature>
<dbReference type="Pfam" id="PF04801">
    <property type="entry name" value="RPC5"/>
    <property type="match status" value="2"/>
</dbReference>
<dbReference type="GeneID" id="71991342"/>
<sequence>MAPVKAEEDPVVAEYDVFLTPPTEEQIYLLQYPNRVRSRPYNSKFGATPHAMRIKPNSGFVEMDIKLSTENNFNKYMGLKWGDADRSARELHNHSGTYGPAAGLAPPKPRARNQAKEKADRELELDQDLRAFREAERDDKVHAKQTLGGQLIRHDTEAEAGKPHYFVGAFQGDHLFLTKVDATAQLRPNFHHLDAEEERARIAISRAQAEAAGPQQQGPGRAVKPKDESDVDKTTVEWKLMNGLKKAREETWIKMEYVDDEDQMAYDAFEKNLKVKNTAEAPVLKTELDHDAFLDAVGPQKHGSPTRRRKRQPKKEAVDVDDEDMEDADAGV</sequence>
<organism evidence="2 3">
    <name type="scientific">Passalora fulva</name>
    <name type="common">Tomato leaf mold</name>
    <name type="synonym">Cladosporium fulvum</name>
    <dbReference type="NCBI Taxonomy" id="5499"/>
    <lineage>
        <taxon>Eukaryota</taxon>
        <taxon>Fungi</taxon>
        <taxon>Dikarya</taxon>
        <taxon>Ascomycota</taxon>
        <taxon>Pezizomycotina</taxon>
        <taxon>Dothideomycetes</taxon>
        <taxon>Dothideomycetidae</taxon>
        <taxon>Mycosphaerellales</taxon>
        <taxon>Mycosphaerellaceae</taxon>
        <taxon>Fulvia</taxon>
    </lineage>
</organism>
<dbReference type="GO" id="GO:0005666">
    <property type="term" value="C:RNA polymerase III complex"/>
    <property type="evidence" value="ECO:0007669"/>
    <property type="project" value="TreeGrafter"/>
</dbReference>
<feature type="compositionally biased region" description="Basic residues" evidence="1">
    <location>
        <begin position="304"/>
        <end position="313"/>
    </location>
</feature>
<dbReference type="PANTHER" id="PTHR12069">
    <property type="entry name" value="DNA-DIRECTED RNA POLYMERASES III 80 KDA POLYPEPTIDE RNA POLYMERASE III SUBUNIT 5"/>
    <property type="match status" value="1"/>
</dbReference>
<dbReference type="GO" id="GO:0042797">
    <property type="term" value="P:tRNA transcription by RNA polymerase III"/>
    <property type="evidence" value="ECO:0007669"/>
    <property type="project" value="TreeGrafter"/>
</dbReference>
<dbReference type="Proteomes" id="UP000756132">
    <property type="component" value="Chromosome 8"/>
</dbReference>
<protein>
    <recommendedName>
        <fullName evidence="4">DNA-directed RNA polymerase III subunit rpc5</fullName>
    </recommendedName>
</protein>
<dbReference type="InterPro" id="IPR006886">
    <property type="entry name" value="RNA_pol_III_Rpc5"/>
</dbReference>
<feature type="compositionally biased region" description="Acidic residues" evidence="1">
    <location>
        <begin position="319"/>
        <end position="332"/>
    </location>
</feature>
<reference evidence="2" key="1">
    <citation type="submission" date="2021-12" db="EMBL/GenBank/DDBJ databases">
        <authorList>
            <person name="Zaccaron A."/>
            <person name="Stergiopoulos I."/>
        </authorList>
    </citation>
    <scope>NUCLEOTIDE SEQUENCE</scope>
    <source>
        <strain evidence="2">Race5_Kim</strain>
    </source>
</reference>
<accession>A0A9Q8PEQ1</accession>
<dbReference type="OrthoDB" id="340681at2759"/>
<feature type="region of interest" description="Disordered" evidence="1">
    <location>
        <begin position="97"/>
        <end position="121"/>
    </location>
</feature>
<feature type="compositionally biased region" description="Low complexity" evidence="1">
    <location>
        <begin position="207"/>
        <end position="222"/>
    </location>
</feature>
<keyword evidence="3" id="KW-1185">Reference proteome</keyword>
<dbReference type="AlphaFoldDB" id="A0A9Q8PEQ1"/>
<evidence type="ECO:0000256" key="1">
    <source>
        <dbReference type="SAM" id="MobiDB-lite"/>
    </source>
</evidence>
<feature type="region of interest" description="Disordered" evidence="1">
    <location>
        <begin position="207"/>
        <end position="234"/>
    </location>
</feature>
<evidence type="ECO:0000313" key="2">
    <source>
        <dbReference type="EMBL" id="UJO21088.1"/>
    </source>
</evidence>
<reference evidence="2" key="2">
    <citation type="journal article" date="2022" name="Microb. Genom.">
        <title>A chromosome-scale genome assembly of the tomato pathogen Cladosporium fulvum reveals a compartmentalized genome architecture and the presence of a dispensable chromosome.</title>
        <authorList>
            <person name="Zaccaron A.Z."/>
            <person name="Chen L.H."/>
            <person name="Samaras A."/>
            <person name="Stergiopoulos I."/>
        </authorList>
    </citation>
    <scope>NUCLEOTIDE SEQUENCE</scope>
    <source>
        <strain evidence="2">Race5_Kim</strain>
    </source>
</reference>
<dbReference type="OMA" id="QHPNRTD"/>
<evidence type="ECO:0000313" key="3">
    <source>
        <dbReference type="Proteomes" id="UP000756132"/>
    </source>
</evidence>
<name>A0A9Q8PEQ1_PASFU</name>
<gene>
    <name evidence="2" type="ORF">CLAFUR5_11464</name>
</gene>
<dbReference type="KEGG" id="ffu:CLAFUR5_11464"/>
<dbReference type="EMBL" id="CP090170">
    <property type="protein sequence ID" value="UJO21088.1"/>
    <property type="molecule type" value="Genomic_DNA"/>
</dbReference>
<dbReference type="PANTHER" id="PTHR12069:SF0">
    <property type="entry name" value="DNA-DIRECTED RNA POLYMERASE III SUBUNIT RPC5"/>
    <property type="match status" value="1"/>
</dbReference>
<evidence type="ECO:0008006" key="4">
    <source>
        <dbReference type="Google" id="ProtNLM"/>
    </source>
</evidence>
<proteinExistence type="predicted"/>